<dbReference type="Proteomes" id="UP001202328">
    <property type="component" value="Unassembled WGS sequence"/>
</dbReference>
<reference evidence="2" key="1">
    <citation type="submission" date="2022-04" db="EMBL/GenBank/DDBJ databases">
        <title>A functionally conserved STORR gene fusion in Papaver species that diverged 16.8 million years ago.</title>
        <authorList>
            <person name="Catania T."/>
        </authorList>
    </citation>
    <scope>NUCLEOTIDE SEQUENCE</scope>
    <source>
        <strain evidence="2">S-188037</strain>
    </source>
</reference>
<proteinExistence type="predicted"/>
<feature type="region of interest" description="Disordered" evidence="1">
    <location>
        <begin position="641"/>
        <end position="663"/>
    </location>
</feature>
<gene>
    <name evidence="2" type="ORF">MKW98_009660</name>
</gene>
<organism evidence="2 3">
    <name type="scientific">Papaver atlanticum</name>
    <dbReference type="NCBI Taxonomy" id="357466"/>
    <lineage>
        <taxon>Eukaryota</taxon>
        <taxon>Viridiplantae</taxon>
        <taxon>Streptophyta</taxon>
        <taxon>Embryophyta</taxon>
        <taxon>Tracheophyta</taxon>
        <taxon>Spermatophyta</taxon>
        <taxon>Magnoliopsida</taxon>
        <taxon>Ranunculales</taxon>
        <taxon>Papaveraceae</taxon>
        <taxon>Papaveroideae</taxon>
        <taxon>Papaver</taxon>
    </lineage>
</organism>
<name>A0AAD4SCD9_9MAGN</name>
<dbReference type="Gene3D" id="3.40.50.11320">
    <property type="match status" value="1"/>
</dbReference>
<feature type="compositionally biased region" description="Basic residues" evidence="1">
    <location>
        <begin position="643"/>
        <end position="657"/>
    </location>
</feature>
<dbReference type="AlphaFoldDB" id="A0AAD4SCD9"/>
<keyword evidence="3" id="KW-1185">Reference proteome</keyword>
<accession>A0AAD4SCD9</accession>
<evidence type="ECO:0000256" key="1">
    <source>
        <dbReference type="SAM" id="MobiDB-lite"/>
    </source>
</evidence>
<evidence type="ECO:0000313" key="3">
    <source>
        <dbReference type="Proteomes" id="UP001202328"/>
    </source>
</evidence>
<dbReference type="EMBL" id="JAJJMB010011871">
    <property type="protein sequence ID" value="KAI3896807.1"/>
    <property type="molecule type" value="Genomic_DNA"/>
</dbReference>
<comment type="caution">
    <text evidence="2">The sequence shown here is derived from an EMBL/GenBank/DDBJ whole genome shotgun (WGS) entry which is preliminary data.</text>
</comment>
<protein>
    <submittedName>
        <fullName evidence="2">Uncharacterized protein</fullName>
    </submittedName>
</protein>
<sequence>MDLRTFLKPYMAVHKFKIHNIRVVLSLEHRVISEDLRRLTICSSAGQPTFPVRSLSDSSEKLWWQFIQPMMQDSSVHQALRNSSFQSPRPLRAKMVSSSDTCCSDTSTPRWSWIFSATCRDTMICVYYILGVETRSLGYKILDEWRPWFFNNRVAGYLQGYENNLMFLHIKTAKYKKGSWILNQFVDEQHKMMLVLPVMRSSLLSSGFGFDELGLLKQIQNSVDDVGYVLRDSSWLFKGYIMQIRRYDCSAAAADVCMRYEYMWANLNKLQPHHHFKGVPRSIVQRIREEVKLMDPEDGFPADRRRAIIALVKMDMTKIIPRKVKPIIKGVETKIDLWFDKVPIILCSLCRIIDHPHTRCGNAQPIPQALPLFNQAPSFTMSVPEIHQEEHVTAQTQEMMQYPVQLLLEHLVFIHTVRQRQLIPSSPLEIAHVQKRQRFDYTSLRQFVWGSGSGSIDGLQPTPQIVTPSFPNLIRNNTQNHYQTVEPANSLTELTQLPESLPYSPGFAEPGTILSTLFGPGYFDPNPPQSIIQPSDLEMNLAPMHLSSALTGCSSVDKTNNAPYSFVVNPFSQNQVNPHPILFGTPVAKTNSSGFLFANHMDANMNKIMGLAASLTSPEAIADQQKILRHFFGDVSPSIVTGKGKKAAAPRNTRGRGKAQATS</sequence>
<evidence type="ECO:0000313" key="2">
    <source>
        <dbReference type="EMBL" id="KAI3896807.1"/>
    </source>
</evidence>